<evidence type="ECO:0000313" key="2">
    <source>
        <dbReference type="EMBL" id="SDJ55334.1"/>
    </source>
</evidence>
<keyword evidence="1" id="KW-0472">Membrane</keyword>
<keyword evidence="1" id="KW-0812">Transmembrane</keyword>
<dbReference type="AlphaFoldDB" id="A0A1G8UNW1"/>
<dbReference type="STRING" id="890420.SAMN05216226_10526"/>
<dbReference type="EMBL" id="FNFC01000005">
    <property type="protein sequence ID" value="SDJ55334.1"/>
    <property type="molecule type" value="Genomic_DNA"/>
</dbReference>
<keyword evidence="3" id="KW-1185">Reference proteome</keyword>
<evidence type="ECO:0000313" key="3">
    <source>
        <dbReference type="Proteomes" id="UP000198856"/>
    </source>
</evidence>
<name>A0A1G8UNW1_9EURY</name>
<reference evidence="2 3" key="1">
    <citation type="submission" date="2016-10" db="EMBL/GenBank/DDBJ databases">
        <authorList>
            <person name="de Groot N.N."/>
        </authorList>
    </citation>
    <scope>NUCLEOTIDE SEQUENCE [LARGE SCALE GENOMIC DNA]</scope>
    <source>
        <strain evidence="2 3">IBRC-M10015</strain>
    </source>
</reference>
<feature type="transmembrane region" description="Helical" evidence="1">
    <location>
        <begin position="56"/>
        <end position="80"/>
    </location>
</feature>
<accession>A0A1G8UNW1</accession>
<evidence type="ECO:0000256" key="1">
    <source>
        <dbReference type="SAM" id="Phobius"/>
    </source>
</evidence>
<gene>
    <name evidence="2" type="ORF">SAMN05216226_10526</name>
</gene>
<protein>
    <submittedName>
        <fullName evidence="2">Uncharacterized protein</fullName>
    </submittedName>
</protein>
<feature type="transmembrane region" description="Helical" evidence="1">
    <location>
        <begin position="12"/>
        <end position="36"/>
    </location>
</feature>
<keyword evidence="1" id="KW-1133">Transmembrane helix</keyword>
<proteinExistence type="predicted"/>
<organism evidence="2 3">
    <name type="scientific">Halovenus aranensis</name>
    <dbReference type="NCBI Taxonomy" id="890420"/>
    <lineage>
        <taxon>Archaea</taxon>
        <taxon>Methanobacteriati</taxon>
        <taxon>Methanobacteriota</taxon>
        <taxon>Stenosarchaea group</taxon>
        <taxon>Halobacteria</taxon>
        <taxon>Halobacteriales</taxon>
        <taxon>Haloarculaceae</taxon>
        <taxon>Halovenus</taxon>
    </lineage>
</organism>
<sequence>MTTAPSRFHIGLYLVSVTGLSGLAIGLSYAVFAAGLTDGVESFLTDPSGTVLGNPVGVLGIAGVFGTLFCLFVAVIVGGARYADQNRQRK</sequence>
<dbReference type="Proteomes" id="UP000198856">
    <property type="component" value="Unassembled WGS sequence"/>
</dbReference>